<dbReference type="EMBL" id="JAGIOO010000001">
    <property type="protein sequence ID" value="MBP2475276.1"/>
    <property type="molecule type" value="Genomic_DNA"/>
</dbReference>
<reference evidence="7 8" key="1">
    <citation type="submission" date="2021-03" db="EMBL/GenBank/DDBJ databases">
        <title>Sequencing the genomes of 1000 actinobacteria strains.</title>
        <authorList>
            <person name="Klenk H.-P."/>
        </authorList>
    </citation>
    <scope>NUCLEOTIDE SEQUENCE [LARGE SCALE GENOMIC DNA]</scope>
    <source>
        <strain evidence="7 8">DSM 44580</strain>
    </source>
</reference>
<protein>
    <submittedName>
        <fullName evidence="7">Thiol-disulfide isomerase/thioredoxin</fullName>
    </submittedName>
</protein>
<dbReference type="InterPro" id="IPR017937">
    <property type="entry name" value="Thioredoxin_CS"/>
</dbReference>
<evidence type="ECO:0000259" key="6">
    <source>
        <dbReference type="PROSITE" id="PS51352"/>
    </source>
</evidence>
<dbReference type="Pfam" id="PF00578">
    <property type="entry name" value="AhpC-TSA"/>
    <property type="match status" value="1"/>
</dbReference>
<organism evidence="7 8">
    <name type="scientific">Crossiella equi</name>
    <dbReference type="NCBI Taxonomy" id="130796"/>
    <lineage>
        <taxon>Bacteria</taxon>
        <taxon>Bacillati</taxon>
        <taxon>Actinomycetota</taxon>
        <taxon>Actinomycetes</taxon>
        <taxon>Pseudonocardiales</taxon>
        <taxon>Pseudonocardiaceae</taxon>
        <taxon>Crossiella</taxon>
    </lineage>
</organism>
<sequence>MIPRVRWFVLVVVLAVAAIVALWPRGSQVPPVSSGTETVRPEPDLAPLRAKAQLGPCPRPGATDSVVAQLAEVRVPCLGTGETVALGPALGGKAVLVNVWATWCAPCRDELPALDAYARSEGAVPVLGLQVRNDGRAAGLELLAELGVRLPVVADVDGAAQAALRVPPALPASYLVRPDGEVRRITNPLVFTSVDQVRTAVADNLGGPK</sequence>
<comment type="caution">
    <text evidence="7">The sequence shown here is derived from an EMBL/GenBank/DDBJ whole genome shotgun (WGS) entry which is preliminary data.</text>
</comment>
<dbReference type="PROSITE" id="PS00194">
    <property type="entry name" value="THIOREDOXIN_1"/>
    <property type="match status" value="1"/>
</dbReference>
<name>A0ABS5AFB7_9PSEU</name>
<dbReference type="InterPro" id="IPR050553">
    <property type="entry name" value="Thioredoxin_ResA/DsbE_sf"/>
</dbReference>
<dbReference type="GO" id="GO:0016853">
    <property type="term" value="F:isomerase activity"/>
    <property type="evidence" value="ECO:0007669"/>
    <property type="project" value="UniProtKB-KW"/>
</dbReference>
<dbReference type="InterPro" id="IPR036249">
    <property type="entry name" value="Thioredoxin-like_sf"/>
</dbReference>
<keyword evidence="7" id="KW-0413">Isomerase</keyword>
<keyword evidence="2" id="KW-0201">Cytochrome c-type biogenesis</keyword>
<dbReference type="SUPFAM" id="SSF52833">
    <property type="entry name" value="Thioredoxin-like"/>
    <property type="match status" value="1"/>
</dbReference>
<evidence type="ECO:0000313" key="8">
    <source>
        <dbReference type="Proteomes" id="UP001519363"/>
    </source>
</evidence>
<dbReference type="PROSITE" id="PS51352">
    <property type="entry name" value="THIOREDOXIN_2"/>
    <property type="match status" value="1"/>
</dbReference>
<dbReference type="InterPro" id="IPR013766">
    <property type="entry name" value="Thioredoxin_domain"/>
</dbReference>
<evidence type="ECO:0000313" key="7">
    <source>
        <dbReference type="EMBL" id="MBP2475276.1"/>
    </source>
</evidence>
<feature type="domain" description="Thioredoxin" evidence="6">
    <location>
        <begin position="64"/>
        <end position="206"/>
    </location>
</feature>
<dbReference type="InterPro" id="IPR000866">
    <property type="entry name" value="AhpC/TSA"/>
</dbReference>
<accession>A0ABS5AFB7</accession>
<evidence type="ECO:0000256" key="2">
    <source>
        <dbReference type="ARBA" id="ARBA00022748"/>
    </source>
</evidence>
<evidence type="ECO:0000256" key="5">
    <source>
        <dbReference type="ARBA" id="ARBA00023284"/>
    </source>
</evidence>
<evidence type="ECO:0000256" key="3">
    <source>
        <dbReference type="ARBA" id="ARBA00022968"/>
    </source>
</evidence>
<evidence type="ECO:0000256" key="4">
    <source>
        <dbReference type="ARBA" id="ARBA00023157"/>
    </source>
</evidence>
<keyword evidence="5" id="KW-0676">Redox-active center</keyword>
<dbReference type="Proteomes" id="UP001519363">
    <property type="component" value="Unassembled WGS sequence"/>
</dbReference>
<keyword evidence="3" id="KW-0812">Transmembrane</keyword>
<dbReference type="PANTHER" id="PTHR42852:SF6">
    <property type="entry name" value="THIOL:DISULFIDE INTERCHANGE PROTEIN DSBE"/>
    <property type="match status" value="1"/>
</dbReference>
<dbReference type="CDD" id="cd02966">
    <property type="entry name" value="TlpA_like_family"/>
    <property type="match status" value="1"/>
</dbReference>
<keyword evidence="3" id="KW-0735">Signal-anchor</keyword>
<proteinExistence type="predicted"/>
<gene>
    <name evidence="7" type="ORF">JOF53_004148</name>
</gene>
<dbReference type="PANTHER" id="PTHR42852">
    <property type="entry name" value="THIOL:DISULFIDE INTERCHANGE PROTEIN DSBE"/>
    <property type="match status" value="1"/>
</dbReference>
<comment type="subcellular location">
    <subcellularLocation>
        <location evidence="1">Cell envelope</location>
    </subcellularLocation>
</comment>
<dbReference type="Gene3D" id="3.40.30.10">
    <property type="entry name" value="Glutaredoxin"/>
    <property type="match status" value="1"/>
</dbReference>
<evidence type="ECO:0000256" key="1">
    <source>
        <dbReference type="ARBA" id="ARBA00004196"/>
    </source>
</evidence>
<keyword evidence="8" id="KW-1185">Reference proteome</keyword>
<keyword evidence="4" id="KW-1015">Disulfide bond</keyword>
<dbReference type="RefSeq" id="WP_307850065.1">
    <property type="nucleotide sequence ID" value="NZ_JAGIOO010000001.1"/>
</dbReference>